<evidence type="ECO:0000313" key="1">
    <source>
        <dbReference type="EMBL" id="KAG7176686.1"/>
    </source>
</evidence>
<accession>A0A8J5TK70</accession>
<gene>
    <name evidence="1" type="primary">Mt-L4</name>
    <name evidence="1" type="ORF">Hamer_G015505</name>
</gene>
<dbReference type="GO" id="GO:0032259">
    <property type="term" value="P:methylation"/>
    <property type="evidence" value="ECO:0007669"/>
    <property type="project" value="UniProtKB-KW"/>
</dbReference>
<dbReference type="InterPro" id="IPR026913">
    <property type="entry name" value="METTL24"/>
</dbReference>
<reference evidence="1" key="1">
    <citation type="journal article" date="2021" name="Sci. Adv.">
        <title>The American lobster genome reveals insights on longevity, neural, and immune adaptations.</title>
        <authorList>
            <person name="Polinski J.M."/>
            <person name="Zimin A.V."/>
            <person name="Clark K.F."/>
            <person name="Kohn A.B."/>
            <person name="Sadowski N."/>
            <person name="Timp W."/>
            <person name="Ptitsyn A."/>
            <person name="Khanna P."/>
            <person name="Romanova D.Y."/>
            <person name="Williams P."/>
            <person name="Greenwood S.J."/>
            <person name="Moroz L.L."/>
            <person name="Walt D.R."/>
            <person name="Bodnar A.G."/>
        </authorList>
    </citation>
    <scope>NUCLEOTIDE SEQUENCE</scope>
    <source>
        <strain evidence="1">GMGI-L3</strain>
    </source>
</reference>
<dbReference type="Proteomes" id="UP000747542">
    <property type="component" value="Unassembled WGS sequence"/>
</dbReference>
<dbReference type="AlphaFoldDB" id="A0A8J5TK70"/>
<keyword evidence="2" id="KW-1185">Reference proteome</keyword>
<comment type="caution">
    <text evidence="1">The sequence shown here is derived from an EMBL/GenBank/DDBJ whole genome shotgun (WGS) entry which is preliminary data.</text>
</comment>
<proteinExistence type="predicted"/>
<sequence length="184" mass="20812">MLPVASSRHKPPFYFNNNLTAFHQYAETPQVRCPEKQYFGGMKSKAGPVDGDKAVCLAPVYNITPGDCIVYAFDPTMGVEDHRRSDKIYFYNLGVGPADLHTKLGGVNATVRTLGHIIDMLGHINKYLGFTTFDARRTPHDDLWYTTDRLPDLVFASCYELAWAQVDFPNCFEAYETPVEYKNT</sequence>
<dbReference type="GO" id="GO:0008168">
    <property type="term" value="F:methyltransferase activity"/>
    <property type="evidence" value="ECO:0007669"/>
    <property type="project" value="UniProtKB-KW"/>
</dbReference>
<protein>
    <submittedName>
        <fullName evidence="1">Putative methyltransferase-like 4</fullName>
    </submittedName>
</protein>
<dbReference type="PANTHER" id="PTHR32026">
    <property type="entry name" value="METHYLTRANSFERASE-LIKE PROTEIN 24"/>
    <property type="match status" value="1"/>
</dbReference>
<keyword evidence="1" id="KW-0489">Methyltransferase</keyword>
<organism evidence="1 2">
    <name type="scientific">Homarus americanus</name>
    <name type="common">American lobster</name>
    <dbReference type="NCBI Taxonomy" id="6706"/>
    <lineage>
        <taxon>Eukaryota</taxon>
        <taxon>Metazoa</taxon>
        <taxon>Ecdysozoa</taxon>
        <taxon>Arthropoda</taxon>
        <taxon>Crustacea</taxon>
        <taxon>Multicrustacea</taxon>
        <taxon>Malacostraca</taxon>
        <taxon>Eumalacostraca</taxon>
        <taxon>Eucarida</taxon>
        <taxon>Decapoda</taxon>
        <taxon>Pleocyemata</taxon>
        <taxon>Astacidea</taxon>
        <taxon>Nephropoidea</taxon>
        <taxon>Nephropidae</taxon>
        <taxon>Homarus</taxon>
    </lineage>
</organism>
<dbReference type="EMBL" id="JAHLQT010003055">
    <property type="protein sequence ID" value="KAG7176686.1"/>
    <property type="molecule type" value="Genomic_DNA"/>
</dbReference>
<keyword evidence="1" id="KW-0808">Transferase</keyword>
<dbReference type="PANTHER" id="PTHR32026:SF10">
    <property type="entry name" value="METHYLTRANSFERASE-LIKE PROTEIN 24-RELATED"/>
    <property type="match status" value="1"/>
</dbReference>
<evidence type="ECO:0000313" key="2">
    <source>
        <dbReference type="Proteomes" id="UP000747542"/>
    </source>
</evidence>
<name>A0A8J5TK70_HOMAM</name>